<feature type="compositionally biased region" description="Pro residues" evidence="1">
    <location>
        <begin position="31"/>
        <end position="40"/>
    </location>
</feature>
<accession>A0ABC8JGY4</accession>
<sequence length="287" mass="31161">MASNSREARRRKILERGSDRLAFITGQINDVPPPPSPSPSSDPTSLTQSHLRTSDSSPETITPRDHIPTDRETAFTSHQENISEASKLDDMDRIIHQSRADSLQPLKYTETLAEASASDPRDTRVQPSPAVPSVVDLGASQAFTPLVSFVNTITPKHVGAAVDASEYARMFSSLLIALLVVLSHLVLSHLGFSSLGSIVSFRPVFLLLLTDATIVMGRVLLTHHGDPSSASRRENSVMSGQGIADQVGNALEMVMMMKKIMNAVSMDFSLYAVFLICGLLFTQNIFA</sequence>
<dbReference type="PANTHER" id="PTHR35469">
    <property type="entry name" value="TRANSMEMBRANE PROTEIN"/>
    <property type="match status" value="1"/>
</dbReference>
<feature type="compositionally biased region" description="Polar residues" evidence="1">
    <location>
        <begin position="74"/>
        <end position="84"/>
    </location>
</feature>
<feature type="compositionally biased region" description="Polar residues" evidence="1">
    <location>
        <begin position="46"/>
        <end position="60"/>
    </location>
</feature>
<feature type="transmembrane region" description="Helical" evidence="2">
    <location>
        <begin position="174"/>
        <end position="192"/>
    </location>
</feature>
<protein>
    <submittedName>
        <fullName evidence="3">Uncharacterized protein</fullName>
    </submittedName>
</protein>
<dbReference type="AlphaFoldDB" id="A0ABC8JGY4"/>
<name>A0ABC8JGY4_ERUVS</name>
<gene>
    <name evidence="3" type="ORF">ERUC_LOCUS10671</name>
</gene>
<keyword evidence="4" id="KW-1185">Reference proteome</keyword>
<evidence type="ECO:0000256" key="2">
    <source>
        <dbReference type="SAM" id="Phobius"/>
    </source>
</evidence>
<evidence type="ECO:0000313" key="4">
    <source>
        <dbReference type="Proteomes" id="UP001642260"/>
    </source>
</evidence>
<evidence type="ECO:0000313" key="3">
    <source>
        <dbReference type="EMBL" id="CAH8326498.1"/>
    </source>
</evidence>
<keyword evidence="2" id="KW-0812">Transmembrane</keyword>
<comment type="caution">
    <text evidence="3">The sequence shown here is derived from an EMBL/GenBank/DDBJ whole genome shotgun (WGS) entry which is preliminary data.</text>
</comment>
<organism evidence="3 4">
    <name type="scientific">Eruca vesicaria subsp. sativa</name>
    <name type="common">Garden rocket</name>
    <name type="synonym">Eruca sativa</name>
    <dbReference type="NCBI Taxonomy" id="29727"/>
    <lineage>
        <taxon>Eukaryota</taxon>
        <taxon>Viridiplantae</taxon>
        <taxon>Streptophyta</taxon>
        <taxon>Embryophyta</taxon>
        <taxon>Tracheophyta</taxon>
        <taxon>Spermatophyta</taxon>
        <taxon>Magnoliopsida</taxon>
        <taxon>eudicotyledons</taxon>
        <taxon>Gunneridae</taxon>
        <taxon>Pentapetalae</taxon>
        <taxon>rosids</taxon>
        <taxon>malvids</taxon>
        <taxon>Brassicales</taxon>
        <taxon>Brassicaceae</taxon>
        <taxon>Brassiceae</taxon>
        <taxon>Eruca</taxon>
    </lineage>
</organism>
<proteinExistence type="predicted"/>
<evidence type="ECO:0000256" key="1">
    <source>
        <dbReference type="SAM" id="MobiDB-lite"/>
    </source>
</evidence>
<dbReference type="EMBL" id="CAKOAT010105154">
    <property type="protein sequence ID" value="CAH8326498.1"/>
    <property type="molecule type" value="Genomic_DNA"/>
</dbReference>
<dbReference type="Proteomes" id="UP001642260">
    <property type="component" value="Unassembled WGS sequence"/>
</dbReference>
<reference evidence="3 4" key="1">
    <citation type="submission" date="2022-03" db="EMBL/GenBank/DDBJ databases">
        <authorList>
            <person name="Macdonald S."/>
            <person name="Ahmed S."/>
            <person name="Newling K."/>
        </authorList>
    </citation>
    <scope>NUCLEOTIDE SEQUENCE [LARGE SCALE GENOMIC DNA]</scope>
</reference>
<feature type="compositionally biased region" description="Basic and acidic residues" evidence="1">
    <location>
        <begin position="62"/>
        <end position="73"/>
    </location>
</feature>
<keyword evidence="2" id="KW-0472">Membrane</keyword>
<dbReference type="PANTHER" id="PTHR35469:SF4">
    <property type="entry name" value="TRANSMEMBRANE PROTEIN"/>
    <property type="match status" value="1"/>
</dbReference>
<feature type="region of interest" description="Disordered" evidence="1">
    <location>
        <begin position="1"/>
        <end position="90"/>
    </location>
</feature>
<feature type="transmembrane region" description="Helical" evidence="2">
    <location>
        <begin position="204"/>
        <end position="221"/>
    </location>
</feature>
<feature type="transmembrane region" description="Helical" evidence="2">
    <location>
        <begin position="260"/>
        <end position="281"/>
    </location>
</feature>
<keyword evidence="2" id="KW-1133">Transmembrane helix</keyword>